<evidence type="ECO:0000313" key="4">
    <source>
        <dbReference type="EMBL" id="RGS38941.1"/>
    </source>
</evidence>
<dbReference type="RefSeq" id="WP_055143885.1">
    <property type="nucleotide sequence ID" value="NZ_BLYL01000007.1"/>
</dbReference>
<keyword evidence="2" id="KW-0326">Glycosidase</keyword>
<dbReference type="Pfam" id="PF02065">
    <property type="entry name" value="Melibiase"/>
    <property type="match status" value="1"/>
</dbReference>
<evidence type="ECO:0000256" key="2">
    <source>
        <dbReference type="ARBA" id="ARBA00023295"/>
    </source>
</evidence>
<evidence type="ECO:0000313" key="5">
    <source>
        <dbReference type="Proteomes" id="UP000283295"/>
    </source>
</evidence>
<dbReference type="GO" id="GO:0004557">
    <property type="term" value="F:alpha-galactosidase activity"/>
    <property type="evidence" value="ECO:0007669"/>
    <property type="project" value="InterPro"/>
</dbReference>
<dbReference type="Gene3D" id="3.20.20.70">
    <property type="entry name" value="Aldolase class I"/>
    <property type="match status" value="1"/>
</dbReference>
<dbReference type="Gene3D" id="2.70.98.60">
    <property type="entry name" value="alpha-galactosidase from lactobacil brevis"/>
    <property type="match status" value="1"/>
</dbReference>
<dbReference type="InterPro" id="IPR050985">
    <property type="entry name" value="Alpha-glycosidase_related"/>
</dbReference>
<organism evidence="3 6">
    <name type="scientific">Coprococcus eutactus</name>
    <dbReference type="NCBI Taxonomy" id="33043"/>
    <lineage>
        <taxon>Bacteria</taxon>
        <taxon>Bacillati</taxon>
        <taxon>Bacillota</taxon>
        <taxon>Clostridia</taxon>
        <taxon>Lachnospirales</taxon>
        <taxon>Lachnospiraceae</taxon>
        <taxon>Coprococcus</taxon>
    </lineage>
</organism>
<dbReference type="Proteomes" id="UP000660047">
    <property type="component" value="Unassembled WGS sequence"/>
</dbReference>
<accession>A0A174DIG0</accession>
<dbReference type="InterPro" id="IPR002252">
    <property type="entry name" value="Glyco_hydro_36"/>
</dbReference>
<dbReference type="CDD" id="cd14791">
    <property type="entry name" value="GH36"/>
    <property type="match status" value="1"/>
</dbReference>
<dbReference type="GO" id="GO:0016052">
    <property type="term" value="P:carbohydrate catabolic process"/>
    <property type="evidence" value="ECO:0007669"/>
    <property type="project" value="InterPro"/>
</dbReference>
<name>A0A174DIG0_9FIRM</name>
<dbReference type="PRINTS" id="PR00743">
    <property type="entry name" value="GLHYDRLASE36"/>
</dbReference>
<comment type="caution">
    <text evidence="3">The sequence shown here is derived from an EMBL/GenBank/DDBJ whole genome shotgun (WGS) entry which is preliminary data.</text>
</comment>
<dbReference type="InterPro" id="IPR038417">
    <property type="entry name" value="Alpga-gal_N_sf"/>
</dbReference>
<dbReference type="OrthoDB" id="9758822at2"/>
<gene>
    <name evidence="3" type="ORF">COEU31_15030</name>
    <name evidence="4" type="ORF">DWX94_11275</name>
</gene>
<proteinExistence type="predicted"/>
<dbReference type="EMBL" id="QRVK01000034">
    <property type="protein sequence ID" value="RGS38941.1"/>
    <property type="molecule type" value="Genomic_DNA"/>
</dbReference>
<dbReference type="EMBL" id="BLYL01000007">
    <property type="protein sequence ID" value="GFO94457.1"/>
    <property type="molecule type" value="Genomic_DNA"/>
</dbReference>
<dbReference type="InterPro" id="IPR017853">
    <property type="entry name" value="GH"/>
</dbReference>
<protein>
    <submittedName>
        <fullName evidence="4">Alpha-galactosidase</fullName>
    </submittedName>
</protein>
<dbReference type="PANTHER" id="PTHR43053:SF3">
    <property type="entry name" value="ALPHA-GALACTOSIDASE C-RELATED"/>
    <property type="match status" value="1"/>
</dbReference>
<dbReference type="Proteomes" id="UP000283295">
    <property type="component" value="Unassembled WGS sequence"/>
</dbReference>
<dbReference type="SUPFAM" id="SSF51445">
    <property type="entry name" value="(Trans)glycosidases"/>
    <property type="match status" value="1"/>
</dbReference>
<dbReference type="PANTHER" id="PTHR43053">
    <property type="entry name" value="GLYCOSIDASE FAMILY 31"/>
    <property type="match status" value="1"/>
</dbReference>
<sequence length="735" mass="84684">MKYIKINENGIHIVFGITDKNQIKLLHFSKAEFDENDICKFGKECKAEDLVRKEQFIDEAFQLVQVNLAGYNRPYEKHGNKHICTAPGYLLTYAGMEDSWNEIGRKITIYQEDKEETHVRVETRMQFYKGTSIVRMVNKVINEGDSTQCLEYLSSFCYTGIEKEGKSNSDAKMRVRIPYNGWQKEMSIKEYKFGDVGLAQTQPGVYQRTSQVLEVSNTGNWSTKKYLPLGYVENTEAHTSLFWQIEHNGSWHYEISDQNTHFYVCVSGPTEVQSHWFKNLAPGESFESVPVAVGVADDSFEKAMGELTKYRRMIRRPNKDDENLPVIFNDYMNCLFGDPTTEKELPLIDAAAECGCEYYVIDAGWYAPGEWWDSVGEWQESRERFPNGIKEVTDYIRQKGMIPGVWLELEVMGINCEKAKNAPDDWFFIRHGKRVYDRSRYQLDFRNPEVIEHVNEVIDRVVKDYGVGYIKMDYNIEPGIGTELGAESVGQGLLEHEKAYLNWLDDVFARYPDLVIENCSSGGLRIDYALLSRYSIQSTSDQEDYRNYATIAANAVAGVTPEQAAVWSYPMRQGDKEEVIYNMINAMLLRIHQSGHLAQLPPERLALVKEGIACYKTIRQDIKYAIPYWPIDIADNEDMWVCGGLQLENKAYLAVWKRQMEGKNNDRYMKAGINCTDDSLSIPLDSIPFIRDDMQVSCIYPKKEPVDFEFKGNVLTVHFKKPVMARLFELRKGIV</sequence>
<dbReference type="AlphaFoldDB" id="A0A174DIG0"/>
<evidence type="ECO:0000313" key="3">
    <source>
        <dbReference type="EMBL" id="GFO94457.1"/>
    </source>
</evidence>
<evidence type="ECO:0000256" key="1">
    <source>
        <dbReference type="ARBA" id="ARBA00022801"/>
    </source>
</evidence>
<evidence type="ECO:0000313" key="6">
    <source>
        <dbReference type="Proteomes" id="UP000660047"/>
    </source>
</evidence>
<reference evidence="4 5" key="1">
    <citation type="submission" date="2018-08" db="EMBL/GenBank/DDBJ databases">
        <title>A genome reference for cultivated species of the human gut microbiota.</title>
        <authorList>
            <person name="Zou Y."/>
            <person name="Xue W."/>
            <person name="Luo G."/>
        </authorList>
    </citation>
    <scope>NUCLEOTIDE SEQUENCE [LARGE SCALE GENOMIC DNA]</scope>
    <source>
        <strain evidence="4 5">AF22-21</strain>
    </source>
</reference>
<dbReference type="InterPro" id="IPR013785">
    <property type="entry name" value="Aldolase_TIM"/>
</dbReference>
<reference evidence="3" key="2">
    <citation type="submission" date="2020-06" db="EMBL/GenBank/DDBJ databases">
        <title>Characterization of fructooligosaccharide metabolism and fructooligosaccharide-degrading enzymes in human commensal butyrate producers.</title>
        <authorList>
            <person name="Tanno H."/>
            <person name="Fujii T."/>
            <person name="Hirano K."/>
            <person name="Maeno S."/>
            <person name="Tonozuka T."/>
            <person name="Sakamoto M."/>
            <person name="Ohkuma M."/>
            <person name="Tochio T."/>
            <person name="Endo A."/>
        </authorList>
    </citation>
    <scope>NUCLEOTIDE SEQUENCE</scope>
    <source>
        <strain evidence="3">JCM 31265</strain>
    </source>
</reference>
<keyword evidence="1" id="KW-0378">Hydrolase</keyword>